<dbReference type="SMART" id="SM00100">
    <property type="entry name" value="cNMP"/>
    <property type="match status" value="1"/>
</dbReference>
<evidence type="ECO:0000256" key="3">
    <source>
        <dbReference type="ARBA" id="ARBA00022692"/>
    </source>
</evidence>
<dbReference type="PANTHER" id="PTHR10217">
    <property type="entry name" value="VOLTAGE AND LIGAND GATED POTASSIUM CHANNEL"/>
    <property type="match status" value="1"/>
</dbReference>
<dbReference type="eggNOG" id="KOG0498">
    <property type="taxonomic scope" value="Eukaryota"/>
</dbReference>
<keyword evidence="6 8" id="KW-0472">Membrane</keyword>
<organism evidence="10 11">
    <name type="scientific">Globisporangium ultimum (strain ATCC 200006 / CBS 805.95 / DAOM BR144)</name>
    <name type="common">Pythium ultimum</name>
    <dbReference type="NCBI Taxonomy" id="431595"/>
    <lineage>
        <taxon>Eukaryota</taxon>
        <taxon>Sar</taxon>
        <taxon>Stramenopiles</taxon>
        <taxon>Oomycota</taxon>
        <taxon>Peronosporomycetes</taxon>
        <taxon>Pythiales</taxon>
        <taxon>Pythiaceae</taxon>
        <taxon>Globisporangium</taxon>
    </lineage>
</organism>
<evidence type="ECO:0000313" key="11">
    <source>
        <dbReference type="Proteomes" id="UP000019132"/>
    </source>
</evidence>
<evidence type="ECO:0000256" key="4">
    <source>
        <dbReference type="ARBA" id="ARBA00022989"/>
    </source>
</evidence>
<dbReference type="Gene3D" id="2.60.120.10">
    <property type="entry name" value="Jelly Rolls"/>
    <property type="match status" value="1"/>
</dbReference>
<dbReference type="InterPro" id="IPR014710">
    <property type="entry name" value="RmlC-like_jellyroll"/>
</dbReference>
<dbReference type="GO" id="GO:0042391">
    <property type="term" value="P:regulation of membrane potential"/>
    <property type="evidence" value="ECO:0007669"/>
    <property type="project" value="TreeGrafter"/>
</dbReference>
<evidence type="ECO:0000259" key="9">
    <source>
        <dbReference type="PROSITE" id="PS50042"/>
    </source>
</evidence>
<proteinExistence type="predicted"/>
<dbReference type="Proteomes" id="UP000019132">
    <property type="component" value="Unassembled WGS sequence"/>
</dbReference>
<feature type="compositionally biased region" description="Low complexity" evidence="7">
    <location>
        <begin position="36"/>
        <end position="54"/>
    </location>
</feature>
<evidence type="ECO:0000256" key="7">
    <source>
        <dbReference type="SAM" id="MobiDB-lite"/>
    </source>
</evidence>
<reference evidence="11" key="2">
    <citation type="submission" date="2010-04" db="EMBL/GenBank/DDBJ databases">
        <authorList>
            <person name="Buell R."/>
            <person name="Hamilton J."/>
            <person name="Hostetler J."/>
        </authorList>
    </citation>
    <scope>NUCLEOTIDE SEQUENCE [LARGE SCALE GENOMIC DNA]</scope>
    <source>
        <strain evidence="11">DAOM:BR144</strain>
    </source>
</reference>
<dbReference type="AlphaFoldDB" id="K3XAA2"/>
<evidence type="ECO:0000256" key="8">
    <source>
        <dbReference type="SAM" id="Phobius"/>
    </source>
</evidence>
<dbReference type="InterPro" id="IPR018490">
    <property type="entry name" value="cNMP-bd_dom_sf"/>
</dbReference>
<dbReference type="CDD" id="cd00038">
    <property type="entry name" value="CAP_ED"/>
    <property type="match status" value="1"/>
</dbReference>
<keyword evidence="4 8" id="KW-1133">Transmembrane helix</keyword>
<feature type="transmembrane region" description="Helical" evidence="8">
    <location>
        <begin position="314"/>
        <end position="335"/>
    </location>
</feature>
<dbReference type="EnsemblProtists" id="PYU1_T014151">
    <property type="protein sequence ID" value="PYU1_T014151"/>
    <property type="gene ID" value="PYU1_G014121"/>
</dbReference>
<feature type="transmembrane region" description="Helical" evidence="8">
    <location>
        <begin position="438"/>
        <end position="461"/>
    </location>
</feature>
<dbReference type="Pfam" id="PF00027">
    <property type="entry name" value="cNMP_binding"/>
    <property type="match status" value="1"/>
</dbReference>
<dbReference type="InterPro" id="IPR000595">
    <property type="entry name" value="cNMP-bd_dom"/>
</dbReference>
<keyword evidence="3 8" id="KW-0812">Transmembrane</keyword>
<feature type="transmembrane region" description="Helical" evidence="8">
    <location>
        <begin position="509"/>
        <end position="534"/>
    </location>
</feature>
<dbReference type="InterPro" id="IPR050818">
    <property type="entry name" value="KCNH_animal-type"/>
</dbReference>
<dbReference type="Gene3D" id="1.10.287.70">
    <property type="match status" value="1"/>
</dbReference>
<dbReference type="GO" id="GO:0005249">
    <property type="term" value="F:voltage-gated potassium channel activity"/>
    <property type="evidence" value="ECO:0007669"/>
    <property type="project" value="TreeGrafter"/>
</dbReference>
<keyword evidence="11" id="KW-1185">Reference proteome</keyword>
<dbReference type="Gene3D" id="1.10.287.630">
    <property type="entry name" value="Helix hairpin bin"/>
    <property type="match status" value="1"/>
</dbReference>
<dbReference type="EMBL" id="ADOS01001529">
    <property type="status" value="NOT_ANNOTATED_CDS"/>
    <property type="molecule type" value="Genomic_DNA"/>
</dbReference>
<dbReference type="GO" id="GO:0005886">
    <property type="term" value="C:plasma membrane"/>
    <property type="evidence" value="ECO:0007669"/>
    <property type="project" value="TreeGrafter"/>
</dbReference>
<dbReference type="HOGENOM" id="CLU_377910_0_0_1"/>
<evidence type="ECO:0000256" key="5">
    <source>
        <dbReference type="ARBA" id="ARBA00023065"/>
    </source>
</evidence>
<dbReference type="InParanoid" id="K3XAA2"/>
<name>K3XAA2_GLOUD</name>
<feature type="domain" description="Cyclic nucleotide-binding" evidence="9">
    <location>
        <begin position="614"/>
        <end position="716"/>
    </location>
</feature>
<protein>
    <recommendedName>
        <fullName evidence="9">Cyclic nucleotide-binding domain-containing protein</fullName>
    </recommendedName>
</protein>
<reference evidence="11" key="1">
    <citation type="journal article" date="2010" name="Genome Biol.">
        <title>Genome sequence of the necrotrophic plant pathogen Pythium ultimum reveals original pathogenicity mechanisms and effector repertoire.</title>
        <authorList>
            <person name="Levesque C.A."/>
            <person name="Brouwer H."/>
            <person name="Cano L."/>
            <person name="Hamilton J.P."/>
            <person name="Holt C."/>
            <person name="Huitema E."/>
            <person name="Raffaele S."/>
            <person name="Robideau G.P."/>
            <person name="Thines M."/>
            <person name="Win J."/>
            <person name="Zerillo M.M."/>
            <person name="Beakes G.W."/>
            <person name="Boore J.L."/>
            <person name="Busam D."/>
            <person name="Dumas B."/>
            <person name="Ferriera S."/>
            <person name="Fuerstenberg S.I."/>
            <person name="Gachon C.M."/>
            <person name="Gaulin E."/>
            <person name="Govers F."/>
            <person name="Grenville-Briggs L."/>
            <person name="Horner N."/>
            <person name="Hostetler J."/>
            <person name="Jiang R.H."/>
            <person name="Johnson J."/>
            <person name="Krajaejun T."/>
            <person name="Lin H."/>
            <person name="Meijer H.J."/>
            <person name="Moore B."/>
            <person name="Morris P."/>
            <person name="Phuntmart V."/>
            <person name="Puiu D."/>
            <person name="Shetty J."/>
            <person name="Stajich J.E."/>
            <person name="Tripathy S."/>
            <person name="Wawra S."/>
            <person name="van West P."/>
            <person name="Whitty B.R."/>
            <person name="Coutinho P.M."/>
            <person name="Henrissat B."/>
            <person name="Martin F."/>
            <person name="Thomas P.D."/>
            <person name="Tyler B.M."/>
            <person name="De Vries R.P."/>
            <person name="Kamoun S."/>
            <person name="Yandell M."/>
            <person name="Tisserat N."/>
            <person name="Buell C.R."/>
        </authorList>
    </citation>
    <scope>NUCLEOTIDE SEQUENCE</scope>
    <source>
        <strain evidence="11">DAOM:BR144</strain>
    </source>
</reference>
<dbReference type="OMA" id="ISTYERC"/>
<feature type="region of interest" description="Disordered" evidence="7">
    <location>
        <begin position="16"/>
        <end position="54"/>
    </location>
</feature>
<evidence type="ECO:0000256" key="2">
    <source>
        <dbReference type="ARBA" id="ARBA00022448"/>
    </source>
</evidence>
<reference evidence="10" key="3">
    <citation type="submission" date="2015-02" db="UniProtKB">
        <authorList>
            <consortium name="EnsemblProtists"/>
        </authorList>
    </citation>
    <scope>IDENTIFICATION</scope>
    <source>
        <strain evidence="10">DAOM BR144</strain>
    </source>
</reference>
<keyword evidence="2" id="KW-0813">Transport</keyword>
<accession>K3XAA2</accession>
<dbReference type="VEuPathDB" id="FungiDB:PYU1_G014121"/>
<dbReference type="InterPro" id="IPR005821">
    <property type="entry name" value="Ion_trans_dom"/>
</dbReference>
<dbReference type="Pfam" id="PF00520">
    <property type="entry name" value="Ion_trans"/>
    <property type="match status" value="1"/>
</dbReference>
<feature type="transmembrane region" description="Helical" evidence="8">
    <location>
        <begin position="341"/>
        <end position="362"/>
    </location>
</feature>
<evidence type="ECO:0000256" key="6">
    <source>
        <dbReference type="ARBA" id="ARBA00023136"/>
    </source>
</evidence>
<comment type="subcellular location">
    <subcellularLocation>
        <location evidence="1">Membrane</location>
        <topology evidence="1">Multi-pass membrane protein</topology>
    </subcellularLocation>
</comment>
<dbReference type="SUPFAM" id="SSF51206">
    <property type="entry name" value="cAMP-binding domain-like"/>
    <property type="match status" value="1"/>
</dbReference>
<dbReference type="PANTHER" id="PTHR10217:SF435">
    <property type="entry name" value="POTASSIUM VOLTAGE-GATED CHANNEL PROTEIN EAG"/>
    <property type="match status" value="1"/>
</dbReference>
<evidence type="ECO:0000313" key="10">
    <source>
        <dbReference type="EnsemblProtists" id="PYU1_T014151"/>
    </source>
</evidence>
<dbReference type="SUPFAM" id="SSF81324">
    <property type="entry name" value="Voltage-gated potassium channels"/>
    <property type="match status" value="1"/>
</dbReference>
<sequence>MDKFAAAVNTAMFLSRPPAPHESAAAAHHAPPPMAQPGRRLSSQQLQSGAAGQQLRLEHAQRLEERIDSMQDSLTRTQEMIRDLSALVHRQLKMTNAKQKNRAVSENFSLGNYQLFPSSHPSPPVASLLRASFSRSDPADGEDDSHLMRVDDSLPKEIAEEPNNNSLISSMDKVLAIRRTSSARTAMTTPSVDGANDQTSARRLSFTDRTMSKTKSILNAVTFVSELQVSSVKQAKRDREQPLTRRISVNSMVVDKTLSGKNSNLARWSRNFFKLFKCKVEPTSVAPDSAQLLRDTDRLHPLTLRHDSCHRSKWDAIVLLMVCVDMVFTPLSLGFDYNPTYVSNLNMLGIVVFFVDFIVNIFSSYQNERSEVVSGPSNTARHYLLSVWALPDFLSWFPFEYVTVTKDKGRFLSFAKVIRLVKVSQLARRLHSAKKAGILRFLNLFGIVFLVSHCLTCYWQWAAVEWRRNQDDMEPISLGKKYSHAWSLVIGCLNASPPTMYSTVEELSVAFFMLIGNVLQASVFGSVAVVISSFDEEEAAYNKKLISTYERCKFLGIPEPLSKRIQGFYENLYRETKSVSSDADSFIYELSPSMICEVKFQLYRDMIKQIPFLSAKKIDPTVIELLILHLRTVIYMQDDILIRKGEFGDWMGFIGSKGLVGVLDPRSITRKIIRVLRKGDYFGEMALLHRAKRSTTAVALTWVQIHVLCRVDLDDVKEQYPSQAQILEDEINKYMKSKVTYR</sequence>
<dbReference type="PROSITE" id="PS50042">
    <property type="entry name" value="CNMP_BINDING_3"/>
    <property type="match status" value="1"/>
</dbReference>
<evidence type="ECO:0000256" key="1">
    <source>
        <dbReference type="ARBA" id="ARBA00004141"/>
    </source>
</evidence>
<keyword evidence="5" id="KW-0406">Ion transport</keyword>